<dbReference type="EC" id="3.2.1.183" evidence="2"/>
<dbReference type="InterPro" id="IPR003331">
    <property type="entry name" value="UDP_GlcNAc_Epimerase_2_dom"/>
</dbReference>
<comment type="caution">
    <text evidence="2">The sequence shown here is derived from an EMBL/GenBank/DDBJ whole genome shotgun (WGS) entry which is preliminary data.</text>
</comment>
<keyword evidence="2" id="KW-0326">Glycosidase</keyword>
<name>A0A4T1ZUM7_9PSED</name>
<dbReference type="GO" id="GO:0006047">
    <property type="term" value="P:UDP-N-acetylglucosamine metabolic process"/>
    <property type="evidence" value="ECO:0007669"/>
    <property type="project" value="InterPro"/>
</dbReference>
<organism evidence="2 3">
    <name type="scientific">Pseudomonas leptonychotis</name>
    <dbReference type="NCBI Taxonomy" id="2448482"/>
    <lineage>
        <taxon>Bacteria</taxon>
        <taxon>Pseudomonadati</taxon>
        <taxon>Pseudomonadota</taxon>
        <taxon>Gammaproteobacteria</taxon>
        <taxon>Pseudomonadales</taxon>
        <taxon>Pseudomonadaceae</taxon>
        <taxon>Pseudomonas</taxon>
    </lineage>
</organism>
<protein>
    <submittedName>
        <fullName evidence="2">UDP-N-acetylglucosamine 2-epimerase (Hydrolyzing)</fullName>
        <ecNumber evidence="2">3.2.1.183</ecNumber>
    </submittedName>
</protein>
<dbReference type="Proteomes" id="UP000307541">
    <property type="component" value="Unassembled WGS sequence"/>
</dbReference>
<dbReference type="PANTHER" id="PTHR43174">
    <property type="entry name" value="UDP-N-ACETYLGLUCOSAMINE 2-EPIMERASE"/>
    <property type="match status" value="1"/>
</dbReference>
<dbReference type="NCBIfam" id="TIGR03568">
    <property type="entry name" value="NeuC_NnaA"/>
    <property type="match status" value="1"/>
</dbReference>
<dbReference type="RefSeq" id="WP_136666169.1">
    <property type="nucleotide sequence ID" value="NZ_RFLV01000006.1"/>
</dbReference>
<dbReference type="OrthoDB" id="9803238at2"/>
<dbReference type="PANTHER" id="PTHR43174:SF3">
    <property type="entry name" value="UDP-N-ACETYLGLUCOSAMINE 2-EPIMERASE"/>
    <property type="match status" value="1"/>
</dbReference>
<dbReference type="Gene3D" id="3.40.50.2000">
    <property type="entry name" value="Glycogen Phosphorylase B"/>
    <property type="match status" value="2"/>
</dbReference>
<dbReference type="InterPro" id="IPR029767">
    <property type="entry name" value="WecB-like"/>
</dbReference>
<evidence type="ECO:0000313" key="2">
    <source>
        <dbReference type="EMBL" id="TIH06501.1"/>
    </source>
</evidence>
<sequence>MCSNKLKIMAFTSIRSEYDLMSALYKKLALDGEVDFQLVASGTHLVPAMGGSVSEIEKDGFRVSYRIETLLASDSKASRIKSAAILQSACVDILSNETPDLVIFAGDREDVLIYASVCAFLNIPSIHFFGGDHAKDGHVDNPVRHATSKLASLHFVSTEEHKRRLLAIGEPEGRIFVIGSVALDKFLNEPVVPRSEVLQHLEIDAEAGYRKIAVLIFHPVDSERERAGAYIHNMVSVLNRLGYHVCAGMPNSDPGNRIIRDALIKLEGSSSLTVYENLSRSLFINLLRSADLMIGNSSAGLLEAPSIPLPAVNVGERQKGRLASSNVIFSGGSVEAIIQAVQHAESEGFLSQLRRSSNPYGDGHSVDRAYRLIKELECSNYARKPEDPLES</sequence>
<keyword evidence="2" id="KW-0378">Hydrolase</keyword>
<feature type="domain" description="UDP-N-acetylglucosamine 2-epimerase" evidence="1">
    <location>
        <begin position="27"/>
        <end position="374"/>
    </location>
</feature>
<accession>A0A4T1ZUM7</accession>
<dbReference type="SUPFAM" id="SSF53756">
    <property type="entry name" value="UDP-Glycosyltransferase/glycogen phosphorylase"/>
    <property type="match status" value="1"/>
</dbReference>
<dbReference type="GO" id="GO:0004553">
    <property type="term" value="F:hydrolase activity, hydrolyzing O-glycosyl compounds"/>
    <property type="evidence" value="ECO:0007669"/>
    <property type="project" value="InterPro"/>
</dbReference>
<evidence type="ECO:0000313" key="3">
    <source>
        <dbReference type="Proteomes" id="UP000307541"/>
    </source>
</evidence>
<dbReference type="Pfam" id="PF02350">
    <property type="entry name" value="Epimerase_2"/>
    <property type="match status" value="1"/>
</dbReference>
<keyword evidence="3" id="KW-1185">Reference proteome</keyword>
<dbReference type="InterPro" id="IPR020004">
    <property type="entry name" value="UDP-GlcNAc_Epase"/>
</dbReference>
<gene>
    <name evidence="2" type="primary">neuC</name>
    <name evidence="2" type="ORF">D8779_19250</name>
</gene>
<evidence type="ECO:0000259" key="1">
    <source>
        <dbReference type="Pfam" id="PF02350"/>
    </source>
</evidence>
<dbReference type="AlphaFoldDB" id="A0A4T1ZUM7"/>
<dbReference type="EMBL" id="RFLV01000006">
    <property type="protein sequence ID" value="TIH06501.1"/>
    <property type="molecule type" value="Genomic_DNA"/>
</dbReference>
<reference evidence="2 3" key="1">
    <citation type="submission" date="2018-10" db="EMBL/GenBank/DDBJ databases">
        <title>Pseudomonas leptonychotis sp. nov., isolated from Weddell seals in Antarctica.</title>
        <authorList>
            <person name="Novakova D."/>
            <person name="Svec P."/>
            <person name="Kralova S."/>
            <person name="Kristofova L."/>
            <person name="Zeman M."/>
            <person name="Pantucek R."/>
            <person name="Maslanova I."/>
            <person name="Sedlacek I."/>
        </authorList>
    </citation>
    <scope>NUCLEOTIDE SEQUENCE [LARGE SCALE GENOMIC DNA]</scope>
    <source>
        <strain evidence="2 3">CCM 8849</strain>
    </source>
</reference>
<proteinExistence type="predicted"/>